<keyword evidence="3" id="KW-1185">Reference proteome</keyword>
<dbReference type="SUPFAM" id="SSF54518">
    <property type="entry name" value="Tubby C-terminal domain-like"/>
    <property type="match status" value="1"/>
</dbReference>
<evidence type="ECO:0000313" key="3">
    <source>
        <dbReference type="Proteomes" id="UP000275267"/>
    </source>
</evidence>
<evidence type="ECO:0000313" key="2">
    <source>
        <dbReference type="EMBL" id="RLM85662.1"/>
    </source>
</evidence>
<dbReference type="InterPro" id="IPR007612">
    <property type="entry name" value="LOR"/>
</dbReference>
<comment type="caution">
    <text evidence="2">The sequence shown here is derived from an EMBL/GenBank/DDBJ whole genome shotgun (WGS) entry which is preliminary data.</text>
</comment>
<proteinExistence type="inferred from homology"/>
<dbReference type="Proteomes" id="UP000275267">
    <property type="component" value="Unassembled WGS sequence"/>
</dbReference>
<dbReference type="STRING" id="4540.A0A3L6QP95"/>
<dbReference type="EMBL" id="PQIB02000011">
    <property type="protein sequence ID" value="RLM85662.1"/>
    <property type="molecule type" value="Genomic_DNA"/>
</dbReference>
<organism evidence="2 3">
    <name type="scientific">Panicum miliaceum</name>
    <name type="common">Proso millet</name>
    <name type="synonym">Broomcorn millet</name>
    <dbReference type="NCBI Taxonomy" id="4540"/>
    <lineage>
        <taxon>Eukaryota</taxon>
        <taxon>Viridiplantae</taxon>
        <taxon>Streptophyta</taxon>
        <taxon>Embryophyta</taxon>
        <taxon>Tracheophyta</taxon>
        <taxon>Spermatophyta</taxon>
        <taxon>Magnoliopsida</taxon>
        <taxon>Liliopsida</taxon>
        <taxon>Poales</taxon>
        <taxon>Poaceae</taxon>
        <taxon>PACMAD clade</taxon>
        <taxon>Panicoideae</taxon>
        <taxon>Panicodae</taxon>
        <taxon>Paniceae</taxon>
        <taxon>Panicinae</taxon>
        <taxon>Panicum</taxon>
        <taxon>Panicum sect. Panicum</taxon>
    </lineage>
</organism>
<name>A0A3L6QP95_PANMI</name>
<dbReference type="Pfam" id="PF04525">
    <property type="entry name" value="LOR"/>
    <property type="match status" value="1"/>
</dbReference>
<gene>
    <name evidence="2" type="ORF">C2845_PM04G06930</name>
</gene>
<dbReference type="AlphaFoldDB" id="A0A3L6QP95"/>
<evidence type="ECO:0000256" key="1">
    <source>
        <dbReference type="ARBA" id="ARBA00005437"/>
    </source>
</evidence>
<dbReference type="Gene3D" id="2.40.160.200">
    <property type="entry name" value="LURP1-related"/>
    <property type="match status" value="1"/>
</dbReference>
<comment type="similarity">
    <text evidence="1">Belongs to the LOR family.</text>
</comment>
<reference evidence="3" key="1">
    <citation type="journal article" date="2019" name="Nat. Commun.">
        <title>The genome of broomcorn millet.</title>
        <authorList>
            <person name="Zou C."/>
            <person name="Miki D."/>
            <person name="Li D."/>
            <person name="Tang Q."/>
            <person name="Xiao L."/>
            <person name="Rajput S."/>
            <person name="Deng P."/>
            <person name="Jia W."/>
            <person name="Huang R."/>
            <person name="Zhang M."/>
            <person name="Sun Y."/>
            <person name="Hu J."/>
            <person name="Fu X."/>
            <person name="Schnable P.S."/>
            <person name="Li F."/>
            <person name="Zhang H."/>
            <person name="Feng B."/>
            <person name="Zhu X."/>
            <person name="Liu R."/>
            <person name="Schnable J.C."/>
            <person name="Zhu J.-K."/>
            <person name="Zhang H."/>
        </authorList>
    </citation>
    <scope>NUCLEOTIDE SEQUENCE [LARGE SCALE GENOMIC DNA]</scope>
</reference>
<dbReference type="InterPro" id="IPR025659">
    <property type="entry name" value="Tubby-like_C"/>
</dbReference>
<dbReference type="InterPro" id="IPR038595">
    <property type="entry name" value="LOR_sf"/>
</dbReference>
<dbReference type="PANTHER" id="PTHR31087">
    <property type="match status" value="1"/>
</dbReference>
<dbReference type="PANTHER" id="PTHR31087:SF167">
    <property type="entry name" value="PROTEIN LURP1"/>
    <property type="match status" value="1"/>
</dbReference>
<accession>A0A3L6QP95</accession>
<sequence length="193" mass="21279">MAAAPLAVVGPRFCAARALPLTLAMNLTRSGTVTDAGGAVVLRVDVPLLRFLHRFLLVDVAGRPLLAVQRKESLQSAWEAFRGDSSDARDLLFTARRSPAFLMRTQMGVFLAPNTARQACDFKMKCSYDDRSCDVHLGNSNTKIAQMRRQISAAGVLLGKDRFSVTVFPNVDYVFVAALVVMLHEIHTDERDR</sequence>
<dbReference type="OrthoDB" id="667603at2759"/>
<protein>
    <submittedName>
        <fullName evidence="2">Protein LURP-one-related 15-like</fullName>
    </submittedName>
</protein>